<keyword evidence="2" id="KW-1185">Reference proteome</keyword>
<dbReference type="Proteomes" id="UP000184694">
    <property type="component" value="Unassembled WGS sequence"/>
</dbReference>
<name>A0A1N6J588_9BACT</name>
<accession>A0A1N6J588</accession>
<protein>
    <submittedName>
        <fullName evidence="1">Uncharacterized protein</fullName>
    </submittedName>
</protein>
<evidence type="ECO:0000313" key="2">
    <source>
        <dbReference type="Proteomes" id="UP000184694"/>
    </source>
</evidence>
<organism evidence="1 2">
    <name type="scientific">Halodesulfovibrio marinisediminis DSM 17456</name>
    <dbReference type="NCBI Taxonomy" id="1121457"/>
    <lineage>
        <taxon>Bacteria</taxon>
        <taxon>Pseudomonadati</taxon>
        <taxon>Thermodesulfobacteriota</taxon>
        <taxon>Desulfovibrionia</taxon>
        <taxon>Desulfovibrionales</taxon>
        <taxon>Desulfovibrionaceae</taxon>
        <taxon>Halodesulfovibrio</taxon>
    </lineage>
</organism>
<sequence>METSLRPQSQQLANDIMSTYIGSIYDKARFMSDFDMEKELETIFSHAVYTLEQHDLILEDNTLEQLRLTLLKTAQRGLKDRKTA</sequence>
<gene>
    <name evidence="1" type="ORF">SAMN02745161_3167</name>
</gene>
<proteinExistence type="predicted"/>
<evidence type="ECO:0000313" key="1">
    <source>
        <dbReference type="EMBL" id="SIO39457.1"/>
    </source>
</evidence>
<reference evidence="2" key="1">
    <citation type="submission" date="2016-11" db="EMBL/GenBank/DDBJ databases">
        <authorList>
            <person name="Varghese N."/>
            <person name="Submissions S."/>
        </authorList>
    </citation>
    <scope>NUCLEOTIDE SEQUENCE [LARGE SCALE GENOMIC DNA]</scope>
    <source>
        <strain evidence="2">DSM 17456</strain>
    </source>
</reference>
<dbReference type="EMBL" id="FSRG01000008">
    <property type="protein sequence ID" value="SIO39457.1"/>
    <property type="molecule type" value="Genomic_DNA"/>
</dbReference>
<dbReference type="AlphaFoldDB" id="A0A1N6J588"/>